<dbReference type="EMBL" id="KN823219">
    <property type="protein sequence ID" value="KIO19470.1"/>
    <property type="molecule type" value="Genomic_DNA"/>
</dbReference>
<keyword evidence="2" id="KW-1185">Reference proteome</keyword>
<accession>A0A0C3PWP5</accession>
<name>A0A0C3PWP5_9AGAM</name>
<reference evidence="1 2" key="1">
    <citation type="submission" date="2014-04" db="EMBL/GenBank/DDBJ databases">
        <authorList>
            <consortium name="DOE Joint Genome Institute"/>
            <person name="Kuo A."/>
            <person name="Girlanda M."/>
            <person name="Perotto S."/>
            <person name="Kohler A."/>
            <person name="Nagy L.G."/>
            <person name="Floudas D."/>
            <person name="Copeland A."/>
            <person name="Barry K.W."/>
            <person name="Cichocki N."/>
            <person name="Veneault-Fourrey C."/>
            <person name="LaButti K."/>
            <person name="Lindquist E.A."/>
            <person name="Lipzen A."/>
            <person name="Lundell T."/>
            <person name="Morin E."/>
            <person name="Murat C."/>
            <person name="Sun H."/>
            <person name="Tunlid A."/>
            <person name="Henrissat B."/>
            <person name="Grigoriev I.V."/>
            <person name="Hibbett D.S."/>
            <person name="Martin F."/>
            <person name="Nordberg H.P."/>
            <person name="Cantor M.N."/>
            <person name="Hua S.X."/>
        </authorList>
    </citation>
    <scope>NUCLEOTIDE SEQUENCE [LARGE SCALE GENOMIC DNA]</scope>
    <source>
        <strain evidence="1 2">MUT 4182</strain>
    </source>
</reference>
<reference evidence="2" key="2">
    <citation type="submission" date="2015-01" db="EMBL/GenBank/DDBJ databases">
        <title>Evolutionary Origins and Diversification of the Mycorrhizal Mutualists.</title>
        <authorList>
            <consortium name="DOE Joint Genome Institute"/>
            <consortium name="Mycorrhizal Genomics Consortium"/>
            <person name="Kohler A."/>
            <person name="Kuo A."/>
            <person name="Nagy L.G."/>
            <person name="Floudas D."/>
            <person name="Copeland A."/>
            <person name="Barry K.W."/>
            <person name="Cichocki N."/>
            <person name="Veneault-Fourrey C."/>
            <person name="LaButti K."/>
            <person name="Lindquist E.A."/>
            <person name="Lipzen A."/>
            <person name="Lundell T."/>
            <person name="Morin E."/>
            <person name="Murat C."/>
            <person name="Riley R."/>
            <person name="Ohm R."/>
            <person name="Sun H."/>
            <person name="Tunlid A."/>
            <person name="Henrissat B."/>
            <person name="Grigoriev I.V."/>
            <person name="Hibbett D.S."/>
            <person name="Martin F."/>
        </authorList>
    </citation>
    <scope>NUCLEOTIDE SEQUENCE [LARGE SCALE GENOMIC DNA]</scope>
    <source>
        <strain evidence="2">MUT 4182</strain>
    </source>
</reference>
<sequence length="143" mass="16310">MVKPKLQLALKLSPNQDLLFGKWYVGSFRKLTRANESGMTHAKYCWSTGAVEFAYGGIRARIAFNKPHATRHKPHATRHTPNKQPLLSEFNGLFIWFYKRDLVQPYYHIDHGPGLTRKIAPSNDYNLTLAPLSSESQPLFEGP</sequence>
<proteinExistence type="predicted"/>
<dbReference type="Proteomes" id="UP000054248">
    <property type="component" value="Unassembled WGS sequence"/>
</dbReference>
<evidence type="ECO:0000313" key="2">
    <source>
        <dbReference type="Proteomes" id="UP000054248"/>
    </source>
</evidence>
<organism evidence="1 2">
    <name type="scientific">Tulasnella calospora MUT 4182</name>
    <dbReference type="NCBI Taxonomy" id="1051891"/>
    <lineage>
        <taxon>Eukaryota</taxon>
        <taxon>Fungi</taxon>
        <taxon>Dikarya</taxon>
        <taxon>Basidiomycota</taxon>
        <taxon>Agaricomycotina</taxon>
        <taxon>Agaricomycetes</taxon>
        <taxon>Cantharellales</taxon>
        <taxon>Tulasnellaceae</taxon>
        <taxon>Tulasnella</taxon>
    </lineage>
</organism>
<dbReference type="HOGENOM" id="CLU_1807648_0_0_1"/>
<dbReference type="AlphaFoldDB" id="A0A0C3PWP5"/>
<evidence type="ECO:0000313" key="1">
    <source>
        <dbReference type="EMBL" id="KIO19470.1"/>
    </source>
</evidence>
<protein>
    <submittedName>
        <fullName evidence="1">Uncharacterized protein</fullName>
    </submittedName>
</protein>
<gene>
    <name evidence="1" type="ORF">M407DRAFT_30868</name>
</gene>